<gene>
    <name evidence="2" type="ORF">EVAR_95943_1</name>
</gene>
<dbReference type="EMBL" id="BGZK01000295">
    <property type="protein sequence ID" value="GBP34839.1"/>
    <property type="molecule type" value="Genomic_DNA"/>
</dbReference>
<feature type="compositionally biased region" description="Basic and acidic residues" evidence="1">
    <location>
        <begin position="13"/>
        <end position="25"/>
    </location>
</feature>
<dbReference type="AlphaFoldDB" id="A0A4C1V816"/>
<feature type="region of interest" description="Disordered" evidence="1">
    <location>
        <begin position="1"/>
        <end position="45"/>
    </location>
</feature>
<evidence type="ECO:0000313" key="2">
    <source>
        <dbReference type="EMBL" id="GBP34839.1"/>
    </source>
</evidence>
<evidence type="ECO:0000313" key="3">
    <source>
        <dbReference type="Proteomes" id="UP000299102"/>
    </source>
</evidence>
<accession>A0A4C1V816</accession>
<reference evidence="2 3" key="1">
    <citation type="journal article" date="2019" name="Commun. Biol.">
        <title>The bagworm genome reveals a unique fibroin gene that provides high tensile strength.</title>
        <authorList>
            <person name="Kono N."/>
            <person name="Nakamura H."/>
            <person name="Ohtoshi R."/>
            <person name="Tomita M."/>
            <person name="Numata K."/>
            <person name="Arakawa K."/>
        </authorList>
    </citation>
    <scope>NUCLEOTIDE SEQUENCE [LARGE SCALE GENOMIC DNA]</scope>
</reference>
<evidence type="ECO:0000256" key="1">
    <source>
        <dbReference type="SAM" id="MobiDB-lite"/>
    </source>
</evidence>
<comment type="caution">
    <text evidence="2">The sequence shown here is derived from an EMBL/GenBank/DDBJ whole genome shotgun (WGS) entry which is preliminary data.</text>
</comment>
<feature type="compositionally biased region" description="Basic residues" evidence="1">
    <location>
        <begin position="1"/>
        <end position="12"/>
    </location>
</feature>
<sequence>MRTRSKRARRGRPRNDGRLSDDKTRQPSGPAKYPPDKKYRNGPRRCRSRNNLALCKDFKASSSGYKAECRSSVRLKQIFQGTKTDPFSVHLFVQTNRGLDKVGKEKIKQKLSPFRAVLVYFNVENVITINSERRGTRLEMDVTNPRREKFHPGRDLMTKVDNRPSKAKPTAGEFGTGACAVAHLQSQAYKEAWDFLDNASFGNETVSSE</sequence>
<protein>
    <submittedName>
        <fullName evidence="2">Uncharacterized protein</fullName>
    </submittedName>
</protein>
<dbReference type="Proteomes" id="UP000299102">
    <property type="component" value="Unassembled WGS sequence"/>
</dbReference>
<organism evidence="2 3">
    <name type="scientific">Eumeta variegata</name>
    <name type="common">Bagworm moth</name>
    <name type="synonym">Eumeta japonica</name>
    <dbReference type="NCBI Taxonomy" id="151549"/>
    <lineage>
        <taxon>Eukaryota</taxon>
        <taxon>Metazoa</taxon>
        <taxon>Ecdysozoa</taxon>
        <taxon>Arthropoda</taxon>
        <taxon>Hexapoda</taxon>
        <taxon>Insecta</taxon>
        <taxon>Pterygota</taxon>
        <taxon>Neoptera</taxon>
        <taxon>Endopterygota</taxon>
        <taxon>Lepidoptera</taxon>
        <taxon>Glossata</taxon>
        <taxon>Ditrysia</taxon>
        <taxon>Tineoidea</taxon>
        <taxon>Psychidae</taxon>
        <taxon>Oiketicinae</taxon>
        <taxon>Eumeta</taxon>
    </lineage>
</organism>
<name>A0A4C1V816_EUMVA</name>
<keyword evidence="3" id="KW-1185">Reference proteome</keyword>
<proteinExistence type="predicted"/>